<dbReference type="EMBL" id="PJRS01000044">
    <property type="protein sequence ID" value="PLR20999.1"/>
    <property type="molecule type" value="Genomic_DNA"/>
</dbReference>
<dbReference type="RefSeq" id="WP_101719959.1">
    <property type="nucleotide sequence ID" value="NZ_PJRS01000044.1"/>
</dbReference>
<organism evidence="1 2">
    <name type="scientific">Caulobacter zeae</name>
    <dbReference type="NCBI Taxonomy" id="2055137"/>
    <lineage>
        <taxon>Bacteria</taxon>
        <taxon>Pseudomonadati</taxon>
        <taxon>Pseudomonadota</taxon>
        <taxon>Alphaproteobacteria</taxon>
        <taxon>Caulobacterales</taxon>
        <taxon>Caulobacteraceae</taxon>
        <taxon>Caulobacter</taxon>
    </lineage>
</organism>
<accession>A0A2N5D4L0</accession>
<protein>
    <submittedName>
        <fullName evidence="1">Uncharacterized protein</fullName>
    </submittedName>
</protein>
<evidence type="ECO:0000313" key="2">
    <source>
        <dbReference type="Proteomes" id="UP000234479"/>
    </source>
</evidence>
<gene>
    <name evidence="1" type="ORF">SGCZBJ_21425</name>
</gene>
<name>A0A2N5D4L0_9CAUL</name>
<reference evidence="1 2" key="1">
    <citation type="submission" date="2017-12" db="EMBL/GenBank/DDBJ databases">
        <title>The genome sequence of Caulobacter sp. 410.</title>
        <authorList>
            <person name="Gao J."/>
            <person name="Mao X."/>
            <person name="Sun J."/>
        </authorList>
    </citation>
    <scope>NUCLEOTIDE SEQUENCE [LARGE SCALE GENOMIC DNA]</scope>
    <source>
        <strain evidence="1 2">410</strain>
    </source>
</reference>
<keyword evidence="2" id="KW-1185">Reference proteome</keyword>
<dbReference type="Proteomes" id="UP000234479">
    <property type="component" value="Unassembled WGS sequence"/>
</dbReference>
<dbReference type="OrthoDB" id="9921172at2"/>
<evidence type="ECO:0000313" key="1">
    <source>
        <dbReference type="EMBL" id="PLR20999.1"/>
    </source>
</evidence>
<sequence length="68" mass="7693">MTRYFCYIHMPASMAPRLLVLFSEPGEALAAAVTEEIRSCPAYTAVEIYDEYDRAILRFTKTAMLVPS</sequence>
<proteinExistence type="predicted"/>
<dbReference type="AlphaFoldDB" id="A0A2N5D4L0"/>
<comment type="caution">
    <text evidence="1">The sequence shown here is derived from an EMBL/GenBank/DDBJ whole genome shotgun (WGS) entry which is preliminary data.</text>
</comment>